<protein>
    <recommendedName>
        <fullName evidence="4">T9SS C-terminal target domain-containing protein</fullName>
    </recommendedName>
</protein>
<feature type="chain" id="PRO_5043678279" description="T9SS C-terminal target domain-containing protein" evidence="1">
    <location>
        <begin position="21"/>
        <end position="483"/>
    </location>
</feature>
<gene>
    <name evidence="2" type="ORF">QJ522_19380</name>
</gene>
<accession>A0AAW6U5L1</accession>
<dbReference type="PANTHER" id="PTHR41339:SF1">
    <property type="entry name" value="SECRETED PROTEIN"/>
    <property type="match status" value="1"/>
</dbReference>
<proteinExistence type="predicted"/>
<dbReference type="PANTHER" id="PTHR41339">
    <property type="entry name" value="LIPL48"/>
    <property type="match status" value="1"/>
</dbReference>
<evidence type="ECO:0000313" key="3">
    <source>
        <dbReference type="Proteomes" id="UP001431776"/>
    </source>
</evidence>
<keyword evidence="3" id="KW-1185">Reference proteome</keyword>
<comment type="caution">
    <text evidence="2">The sequence shown here is derived from an EMBL/GenBank/DDBJ whole genome shotgun (WGS) entry which is preliminary data.</text>
</comment>
<name>A0AAW6U5L1_9BACT</name>
<evidence type="ECO:0000313" key="2">
    <source>
        <dbReference type="EMBL" id="MDI6451233.1"/>
    </source>
</evidence>
<dbReference type="AlphaFoldDB" id="A0AAW6U5L1"/>
<feature type="signal peptide" evidence="1">
    <location>
        <begin position="1"/>
        <end position="20"/>
    </location>
</feature>
<dbReference type="EMBL" id="JASCXX010000030">
    <property type="protein sequence ID" value="MDI6451233.1"/>
    <property type="molecule type" value="Genomic_DNA"/>
</dbReference>
<evidence type="ECO:0008006" key="4">
    <source>
        <dbReference type="Google" id="ProtNLM"/>
    </source>
</evidence>
<evidence type="ECO:0000256" key="1">
    <source>
        <dbReference type="SAM" id="SignalP"/>
    </source>
</evidence>
<reference evidence="2" key="1">
    <citation type="submission" date="2023-05" db="EMBL/GenBank/DDBJ databases">
        <title>Anaerotaeda fermentans gen. nov., sp. nov., a novel anaerobic planctomycete of the new family within the order Sedimentisphaerales isolated from Taman Peninsula, Russia.</title>
        <authorList>
            <person name="Khomyakova M.A."/>
            <person name="Merkel A.Y."/>
            <person name="Slobodkin A.I."/>
        </authorList>
    </citation>
    <scope>NUCLEOTIDE SEQUENCE</scope>
    <source>
        <strain evidence="2">M17dextr</strain>
    </source>
</reference>
<sequence length="483" mass="51660">MKKLALIALMGMVAAGIAGAADIEVTENIVTSTTWTADNVYYLQGVIYVEPGASLTIEPGTLIRGNTASTLVIAKGAQIFANGRKDAPIIMTSMEDDLVTYRPVSEEWGNLTILGNGIIAATMDGDGTGQPDGTDTAQMEGLVARFEGDTFPLYGGDDDDDDSGVVRYVSLRYGGFVLSMANELNGLSIGGVGRGTDMEYVEIMNNVDDGIEIWGGTLNIKYFSIWNIGDDSFDVDQGWRGKAQFGLIVQGYCGSNSQGSGIGDNIFEMDGAEDASAQPFGTALFYNITAIGQPLDGDQGTEFRDNMRAQFHNCIFMDVGDAMIKDGGTSGDGGGYGSAGVPTLLELFNTPYDEYPTNTAGIDPMVLYPDLTSGNWCDFTNNVFYNLAKTDSLVQFGVMDEGKGNVIAENSPIQEIVREDPVVVGGKAMANVTYLNPRAANDARHSDHIRDCGFITPAPYKGAFLDHNWLVGWTAAYAYGMTD</sequence>
<dbReference type="Proteomes" id="UP001431776">
    <property type="component" value="Unassembled WGS sequence"/>
</dbReference>
<organism evidence="2 3">
    <name type="scientific">Anaerobaca lacustris</name>
    <dbReference type="NCBI Taxonomy" id="3044600"/>
    <lineage>
        <taxon>Bacteria</taxon>
        <taxon>Pseudomonadati</taxon>
        <taxon>Planctomycetota</taxon>
        <taxon>Phycisphaerae</taxon>
        <taxon>Sedimentisphaerales</taxon>
        <taxon>Anaerobacaceae</taxon>
        <taxon>Anaerobaca</taxon>
    </lineage>
</organism>
<keyword evidence="1" id="KW-0732">Signal</keyword>
<dbReference type="RefSeq" id="WP_349246640.1">
    <property type="nucleotide sequence ID" value="NZ_JASCXX010000030.1"/>
</dbReference>